<evidence type="ECO:0000259" key="2">
    <source>
        <dbReference type="Pfam" id="PF02698"/>
    </source>
</evidence>
<dbReference type="InterPro" id="IPR014729">
    <property type="entry name" value="Rossmann-like_a/b/a_fold"/>
</dbReference>
<proteinExistence type="predicted"/>
<protein>
    <submittedName>
        <fullName evidence="3">DUF218 domain-containing protein</fullName>
    </submittedName>
    <submittedName>
        <fullName evidence="4">YdcF family protein</fullName>
    </submittedName>
</protein>
<dbReference type="STRING" id="1004.SAMN05661012_06690"/>
<dbReference type="Gene3D" id="3.40.50.620">
    <property type="entry name" value="HUPs"/>
    <property type="match status" value="1"/>
</dbReference>
<evidence type="ECO:0000313" key="4">
    <source>
        <dbReference type="EMBL" id="WQG88235.1"/>
    </source>
</evidence>
<dbReference type="OrthoDB" id="1092058at2"/>
<dbReference type="AlphaFoldDB" id="A0A1K1T2R4"/>
<accession>A0A1K1T2R4</accession>
<evidence type="ECO:0000256" key="1">
    <source>
        <dbReference type="SAM" id="SignalP"/>
    </source>
</evidence>
<sequence length="424" mass="49392">MKIKLLLFLILIILTSNSYSQPSQGYNKNYYPLSSGNIISDKNFYLIAVLSKYPQVTDLLKGNKELSKILTKNLHRIHEISIDSSEKINCDSIFNEFLWRSNDSAKLIRILDELYTTNNRSIDSLINTHLRPSGYYQRYINLTNKDYFIKVWNQYFYGINNIIRQYGIGQKIHYPRIDSVSYPVKGEYYQVFLKSMLTFIDSKADNFTVFFQPSLQIALRLLDYNDRDEPARFEPLESGENKKAIEYIKNINWNKYQYSCIMIPGEGPELYTTPISPGGKLRCELAADRFAKGFAPLIILSGGYVHPFHTPYCEAYEMKKYLINKYNIPEQAIIIEPQARHTTTNFRNANRLIIRYNIPTEKSALCVTTSDQSAYILTQDFDDRNIEELGYIPYYKKTKISSQDISFFPIIESLHMDPHDPLDP</sequence>
<evidence type="ECO:0000313" key="3">
    <source>
        <dbReference type="EMBL" id="SFW90867.1"/>
    </source>
</evidence>
<dbReference type="Proteomes" id="UP001326715">
    <property type="component" value="Chromosome"/>
</dbReference>
<gene>
    <name evidence="3" type="ORF">SAMN05661012_06690</name>
    <name evidence="4" type="ORF">SR876_25225</name>
</gene>
<dbReference type="EMBL" id="FPIZ01000055">
    <property type="protein sequence ID" value="SFW90867.1"/>
    <property type="molecule type" value="Genomic_DNA"/>
</dbReference>
<dbReference type="InterPro" id="IPR003848">
    <property type="entry name" value="DUF218"/>
</dbReference>
<evidence type="ECO:0000313" key="6">
    <source>
        <dbReference type="Proteomes" id="UP001326715"/>
    </source>
</evidence>
<organism evidence="3 5">
    <name type="scientific">Chitinophaga sancti</name>
    <dbReference type="NCBI Taxonomy" id="1004"/>
    <lineage>
        <taxon>Bacteria</taxon>
        <taxon>Pseudomonadati</taxon>
        <taxon>Bacteroidota</taxon>
        <taxon>Chitinophagia</taxon>
        <taxon>Chitinophagales</taxon>
        <taxon>Chitinophagaceae</taxon>
        <taxon>Chitinophaga</taxon>
    </lineage>
</organism>
<dbReference type="Pfam" id="PF02698">
    <property type="entry name" value="DUF218"/>
    <property type="match status" value="1"/>
</dbReference>
<dbReference type="EMBL" id="CP140154">
    <property type="protein sequence ID" value="WQG88235.1"/>
    <property type="molecule type" value="Genomic_DNA"/>
</dbReference>
<feature type="signal peptide" evidence="1">
    <location>
        <begin position="1"/>
        <end position="20"/>
    </location>
</feature>
<dbReference type="RefSeq" id="WP_072366706.1">
    <property type="nucleotide sequence ID" value="NZ_CP139972.1"/>
</dbReference>
<keyword evidence="6" id="KW-1185">Reference proteome</keyword>
<name>A0A1K1T2R4_9BACT</name>
<feature type="chain" id="PRO_5009668352" evidence="1">
    <location>
        <begin position="21"/>
        <end position="424"/>
    </location>
</feature>
<dbReference type="CDD" id="cd06259">
    <property type="entry name" value="YdcF-like"/>
    <property type="match status" value="1"/>
</dbReference>
<dbReference type="Proteomes" id="UP000183788">
    <property type="component" value="Unassembled WGS sequence"/>
</dbReference>
<evidence type="ECO:0000313" key="5">
    <source>
        <dbReference type="Proteomes" id="UP000183788"/>
    </source>
</evidence>
<reference evidence="4 6" key="2">
    <citation type="submission" date="2023-11" db="EMBL/GenBank/DDBJ databases">
        <title>MicrobeMod: A computational toolkit for identifying prokaryotic methylation and restriction-modification with nanopore sequencing.</title>
        <authorList>
            <person name="Crits-Christoph A."/>
            <person name="Kang S.C."/>
            <person name="Lee H."/>
            <person name="Ostrov N."/>
        </authorList>
    </citation>
    <scope>NUCLEOTIDE SEQUENCE [LARGE SCALE GENOMIC DNA]</scope>
    <source>
        <strain evidence="4 6">ATCC 23090</strain>
    </source>
</reference>
<keyword evidence="1" id="KW-0732">Signal</keyword>
<reference evidence="3 5" key="1">
    <citation type="submission" date="2016-11" db="EMBL/GenBank/DDBJ databases">
        <authorList>
            <person name="Jaros S."/>
            <person name="Januszkiewicz K."/>
            <person name="Wedrychowicz H."/>
        </authorList>
    </citation>
    <scope>NUCLEOTIDE SEQUENCE [LARGE SCALE GENOMIC DNA]</scope>
    <source>
        <strain evidence="3 5">DSM 784</strain>
    </source>
</reference>
<feature type="domain" description="DUF218" evidence="2">
    <location>
        <begin position="277"/>
        <end position="369"/>
    </location>
</feature>